<organism evidence="7 8">
    <name type="scientific">Microbacterium marinilacus</name>
    <dbReference type="NCBI Taxonomy" id="415209"/>
    <lineage>
        <taxon>Bacteria</taxon>
        <taxon>Bacillati</taxon>
        <taxon>Actinomycetota</taxon>
        <taxon>Actinomycetes</taxon>
        <taxon>Micrococcales</taxon>
        <taxon>Microbacteriaceae</taxon>
        <taxon>Microbacterium</taxon>
    </lineage>
</organism>
<feature type="domain" description="ABC-2 type transporter transmembrane" evidence="6">
    <location>
        <begin position="41"/>
        <end position="354"/>
    </location>
</feature>
<keyword evidence="4 5" id="KW-0472">Membrane</keyword>
<evidence type="ECO:0000313" key="8">
    <source>
        <dbReference type="Proteomes" id="UP001410795"/>
    </source>
</evidence>
<dbReference type="Pfam" id="PF12698">
    <property type="entry name" value="ABC2_membrane_3"/>
    <property type="match status" value="1"/>
</dbReference>
<dbReference type="PANTHER" id="PTHR43471">
    <property type="entry name" value="ABC TRANSPORTER PERMEASE"/>
    <property type="match status" value="1"/>
</dbReference>
<dbReference type="InterPro" id="IPR013525">
    <property type="entry name" value="ABC2_TM"/>
</dbReference>
<keyword evidence="8" id="KW-1185">Reference proteome</keyword>
<protein>
    <submittedName>
        <fullName evidence="7">ABC transporter permease</fullName>
    </submittedName>
</protein>
<dbReference type="PANTHER" id="PTHR43471:SF3">
    <property type="entry name" value="ABC TRANSPORTER PERMEASE PROTEIN NATB"/>
    <property type="match status" value="1"/>
</dbReference>
<reference evidence="8" key="1">
    <citation type="journal article" date="2019" name="Int. J. Syst. Evol. Microbiol.">
        <title>The Global Catalogue of Microorganisms (GCM) 10K type strain sequencing project: providing services to taxonomists for standard genome sequencing and annotation.</title>
        <authorList>
            <consortium name="The Broad Institute Genomics Platform"/>
            <consortium name="The Broad Institute Genome Sequencing Center for Infectious Disease"/>
            <person name="Wu L."/>
            <person name="Ma J."/>
        </authorList>
    </citation>
    <scope>NUCLEOTIDE SEQUENCE [LARGE SCALE GENOMIC DNA]</scope>
    <source>
        <strain evidence="8">JCM 16546</strain>
    </source>
</reference>
<proteinExistence type="predicted"/>
<gene>
    <name evidence="7" type="ORF">GCM10022202_24950</name>
</gene>
<evidence type="ECO:0000313" key="7">
    <source>
        <dbReference type="EMBL" id="GAA3662417.1"/>
    </source>
</evidence>
<accession>A0ABP7BL84</accession>
<evidence type="ECO:0000256" key="2">
    <source>
        <dbReference type="ARBA" id="ARBA00022692"/>
    </source>
</evidence>
<evidence type="ECO:0000256" key="5">
    <source>
        <dbReference type="SAM" id="Phobius"/>
    </source>
</evidence>
<evidence type="ECO:0000256" key="4">
    <source>
        <dbReference type="ARBA" id="ARBA00023136"/>
    </source>
</evidence>
<comment type="subcellular location">
    <subcellularLocation>
        <location evidence="1">Membrane</location>
        <topology evidence="1">Multi-pass membrane protein</topology>
    </subcellularLocation>
</comment>
<dbReference type="Proteomes" id="UP001410795">
    <property type="component" value="Unassembled WGS sequence"/>
</dbReference>
<evidence type="ECO:0000259" key="6">
    <source>
        <dbReference type="Pfam" id="PF12698"/>
    </source>
</evidence>
<keyword evidence="3 5" id="KW-1133">Transmembrane helix</keyword>
<feature type="transmembrane region" description="Helical" evidence="5">
    <location>
        <begin position="206"/>
        <end position="236"/>
    </location>
</feature>
<feature type="transmembrane region" description="Helical" evidence="5">
    <location>
        <begin position="248"/>
        <end position="273"/>
    </location>
</feature>
<evidence type="ECO:0000256" key="3">
    <source>
        <dbReference type="ARBA" id="ARBA00022989"/>
    </source>
</evidence>
<comment type="caution">
    <text evidence="7">The sequence shown here is derived from an EMBL/GenBank/DDBJ whole genome shotgun (WGS) entry which is preliminary data.</text>
</comment>
<keyword evidence="2 5" id="KW-0812">Transmembrane</keyword>
<feature type="transmembrane region" description="Helical" evidence="5">
    <location>
        <begin position="159"/>
        <end position="185"/>
    </location>
</feature>
<feature type="transmembrane region" description="Helical" evidence="5">
    <location>
        <begin position="335"/>
        <end position="357"/>
    </location>
</feature>
<dbReference type="RefSeq" id="WP_221859327.1">
    <property type="nucleotide sequence ID" value="NZ_BAAAYV010000012.1"/>
</dbReference>
<name>A0ABP7BL84_9MICO</name>
<evidence type="ECO:0000256" key="1">
    <source>
        <dbReference type="ARBA" id="ARBA00004141"/>
    </source>
</evidence>
<feature type="transmembrane region" description="Helical" evidence="5">
    <location>
        <begin position="42"/>
        <end position="63"/>
    </location>
</feature>
<sequence>MSATVTPRAAVPARRTPTELSSAQATWLVAEREIGSKLRSKSFVISSVILVLIALGSVLWGGFTAGQDSSIKIAAPADAGALLADTPGLEVVETTDRAAAEALVRDGEVEAAVVVDAESPVGLTIIADSDTPSGLEQALAVKADVVLLDPDALNPLLRYFVALGFGVVFFMAALTFGATIAASVVEEKQTRVVEILISAIPTRVLLAGKVIGNTILAMGQILLLAAAVVLALVVTGQTELLQGLGAPVVWFAVFFLFGFILTAAMFAATGAMVSRQEDIGSTTGPVTYLVMAPYILVILFNDNPLVMTIMSYVPFSAPVGMPVRLFFGEAQWWEPLLSLAILLASCLLVIGIGARIYENSLLRMGARVKLSDALRS</sequence>
<dbReference type="EMBL" id="BAAAYV010000012">
    <property type="protein sequence ID" value="GAA3662417.1"/>
    <property type="molecule type" value="Genomic_DNA"/>
</dbReference>